<name>A0A382MCL7_9ZZZZ</name>
<sequence>VQKKRYDKYHPKLPTRKCIFCDKIFFPRQDNHECCTRRCREKYSLYKLREKNKVRPRSPLIIKKWGSHGFIYKNNEPRIIKTEKGLDTSNSEHEKEIEKYIKSGGTVKTLNPEINGKVPGASMQNQLIDN</sequence>
<organism evidence="1">
    <name type="scientific">marine metagenome</name>
    <dbReference type="NCBI Taxonomy" id="408172"/>
    <lineage>
        <taxon>unclassified sequences</taxon>
        <taxon>metagenomes</taxon>
        <taxon>ecological metagenomes</taxon>
    </lineage>
</organism>
<dbReference type="EMBL" id="UINC01092721">
    <property type="protein sequence ID" value="SVC46546.1"/>
    <property type="molecule type" value="Genomic_DNA"/>
</dbReference>
<protein>
    <submittedName>
        <fullName evidence="1">Uncharacterized protein</fullName>
    </submittedName>
</protein>
<proteinExistence type="predicted"/>
<reference evidence="1" key="1">
    <citation type="submission" date="2018-05" db="EMBL/GenBank/DDBJ databases">
        <authorList>
            <person name="Lanie J.A."/>
            <person name="Ng W.-L."/>
            <person name="Kazmierczak K.M."/>
            <person name="Andrzejewski T.M."/>
            <person name="Davidsen T.M."/>
            <person name="Wayne K.J."/>
            <person name="Tettelin H."/>
            <person name="Glass J.I."/>
            <person name="Rusch D."/>
            <person name="Podicherti R."/>
            <person name="Tsui H.-C.T."/>
            <person name="Winkler M.E."/>
        </authorList>
    </citation>
    <scope>NUCLEOTIDE SEQUENCE</scope>
</reference>
<feature type="non-terminal residue" evidence="1">
    <location>
        <position position="1"/>
    </location>
</feature>
<gene>
    <name evidence="1" type="ORF">METZ01_LOCUS299400</name>
</gene>
<evidence type="ECO:0000313" key="1">
    <source>
        <dbReference type="EMBL" id="SVC46546.1"/>
    </source>
</evidence>
<dbReference type="AlphaFoldDB" id="A0A382MCL7"/>
<feature type="non-terminal residue" evidence="1">
    <location>
        <position position="130"/>
    </location>
</feature>
<accession>A0A382MCL7</accession>